<accession>A0A0D0C9C4</accession>
<dbReference type="EMBL" id="KN834864">
    <property type="protein sequence ID" value="KIK51408.1"/>
    <property type="molecule type" value="Genomic_DNA"/>
</dbReference>
<dbReference type="Pfam" id="PF07883">
    <property type="entry name" value="Cupin_2"/>
    <property type="match status" value="1"/>
</dbReference>
<evidence type="ECO:0000313" key="4">
    <source>
        <dbReference type="Proteomes" id="UP000053593"/>
    </source>
</evidence>
<keyword evidence="1" id="KW-1133">Transmembrane helix</keyword>
<dbReference type="Proteomes" id="UP000053593">
    <property type="component" value="Unassembled WGS sequence"/>
</dbReference>
<proteinExistence type="predicted"/>
<dbReference type="HOGENOM" id="CLU_109883_0_0_1"/>
<reference evidence="3 4" key="1">
    <citation type="submission" date="2014-04" db="EMBL/GenBank/DDBJ databases">
        <title>Evolutionary Origins and Diversification of the Mycorrhizal Mutualists.</title>
        <authorList>
            <consortium name="DOE Joint Genome Institute"/>
            <consortium name="Mycorrhizal Genomics Consortium"/>
            <person name="Kohler A."/>
            <person name="Kuo A."/>
            <person name="Nagy L.G."/>
            <person name="Floudas D."/>
            <person name="Copeland A."/>
            <person name="Barry K.W."/>
            <person name="Cichocki N."/>
            <person name="Veneault-Fourrey C."/>
            <person name="LaButti K."/>
            <person name="Lindquist E.A."/>
            <person name="Lipzen A."/>
            <person name="Lundell T."/>
            <person name="Morin E."/>
            <person name="Murat C."/>
            <person name="Riley R."/>
            <person name="Ohm R."/>
            <person name="Sun H."/>
            <person name="Tunlid A."/>
            <person name="Henrissat B."/>
            <person name="Grigoriev I.V."/>
            <person name="Hibbett D.S."/>
            <person name="Martin F."/>
        </authorList>
    </citation>
    <scope>NUCLEOTIDE SEQUENCE [LARGE SCALE GENOMIC DNA]</scope>
    <source>
        <strain evidence="3 4">FD-317 M1</strain>
    </source>
</reference>
<evidence type="ECO:0000313" key="3">
    <source>
        <dbReference type="EMBL" id="KIK51408.1"/>
    </source>
</evidence>
<dbReference type="AlphaFoldDB" id="A0A0D0C9C4"/>
<dbReference type="InterPro" id="IPR014710">
    <property type="entry name" value="RmlC-like_jellyroll"/>
</dbReference>
<dbReference type="InterPro" id="IPR011051">
    <property type="entry name" value="RmlC_Cupin_sf"/>
</dbReference>
<feature type="domain" description="Cupin type-2" evidence="2">
    <location>
        <begin position="39"/>
        <end position="87"/>
    </location>
</feature>
<dbReference type="SUPFAM" id="SSF51182">
    <property type="entry name" value="RmlC-like cupins"/>
    <property type="match status" value="1"/>
</dbReference>
<dbReference type="Gene3D" id="2.60.120.10">
    <property type="entry name" value="Jelly Rolls"/>
    <property type="match status" value="1"/>
</dbReference>
<gene>
    <name evidence="3" type="ORF">GYMLUDRAFT_252104</name>
</gene>
<organism evidence="3 4">
    <name type="scientific">Collybiopsis luxurians FD-317 M1</name>
    <dbReference type="NCBI Taxonomy" id="944289"/>
    <lineage>
        <taxon>Eukaryota</taxon>
        <taxon>Fungi</taxon>
        <taxon>Dikarya</taxon>
        <taxon>Basidiomycota</taxon>
        <taxon>Agaricomycotina</taxon>
        <taxon>Agaricomycetes</taxon>
        <taxon>Agaricomycetidae</taxon>
        <taxon>Agaricales</taxon>
        <taxon>Marasmiineae</taxon>
        <taxon>Omphalotaceae</taxon>
        <taxon>Collybiopsis</taxon>
        <taxon>Collybiopsis luxurians</taxon>
    </lineage>
</organism>
<feature type="transmembrane region" description="Helical" evidence="1">
    <location>
        <begin position="115"/>
        <end position="136"/>
    </location>
</feature>
<name>A0A0D0C9C4_9AGAR</name>
<keyword evidence="1" id="KW-0812">Transmembrane</keyword>
<evidence type="ECO:0000259" key="2">
    <source>
        <dbReference type="Pfam" id="PF07883"/>
    </source>
</evidence>
<dbReference type="OrthoDB" id="504210at2759"/>
<evidence type="ECO:0000256" key="1">
    <source>
        <dbReference type="SAM" id="Phobius"/>
    </source>
</evidence>
<keyword evidence="1" id="KW-0472">Membrane</keyword>
<sequence length="177" mass="19837">MPDDYPDTVNMASGIAVTFEPQLRVAKISGKQEDDILYVPTHWHEYHDEIIAVREGKLKVTLGSEVKICTPETGDVFIPRGVPHSLESFKGVSCVFTESTNPKDFDTKEVFFRNLLAMPGGLSASLLPAMQVYYYGDIYPVFPIHFSWLEKAFVIVLGGYLAPLLGYRVRYGTLKKA</sequence>
<feature type="transmembrane region" description="Helical" evidence="1">
    <location>
        <begin position="148"/>
        <end position="167"/>
    </location>
</feature>
<dbReference type="InterPro" id="IPR013096">
    <property type="entry name" value="Cupin_2"/>
</dbReference>
<keyword evidence="4" id="KW-1185">Reference proteome</keyword>
<protein>
    <recommendedName>
        <fullName evidence="2">Cupin type-2 domain-containing protein</fullName>
    </recommendedName>
</protein>